<evidence type="ECO:0000313" key="5">
    <source>
        <dbReference type="Proteomes" id="UP000029224"/>
    </source>
</evidence>
<evidence type="ECO:0000259" key="2">
    <source>
        <dbReference type="Pfam" id="PF04183"/>
    </source>
</evidence>
<sequence length="479" mass="54555">MTKQYWYQANQKLIAKALSELDFEEMFEFDREVAMSKDITRITLVLNKVTWKFDAKKSIWGMYNPIINSINNESSNNPTISEFLIDLQATIKISDIDLSGLIEEMNQTLFSEVERVKILEHVTASDIINCDETQRQRYLDAHPKLIANKGRLGWGEDNLQRYSPETSVGFQLRYVAVHHSLCHSGFRDDLAADDLIKATMAQNDYAGIHAKLPKGHEADYLIVAIHPWQYQRFIRIQFQDYFEDERLIDLGSSQALWQPQQSIRTLSALSPETKFDVKTAVTILNTSCYRGIPGKYIQQGAAISTWLADIASNDPLLNSRGLMVQQELGGIFVSHPYQSKVEGAYRYNEMLGCIWRERAESVINSEQRPMSMATLMQDDGKGNACILALIDASGLSQEQWLTQLFRHVVIPLYHLMCQYGVGLVAHGQNVTLTLENNQPVGCIIKDFHGDLRLVDEELPELDSLDDAIKQNLTRYQPNI</sequence>
<keyword evidence="4" id="KW-0436">Ligase</keyword>
<dbReference type="GO" id="GO:0016881">
    <property type="term" value="F:acid-amino acid ligase activity"/>
    <property type="evidence" value="ECO:0007669"/>
    <property type="project" value="UniProtKB-ARBA"/>
</dbReference>
<evidence type="ECO:0000313" key="4">
    <source>
        <dbReference type="EMBL" id="GAL35751.1"/>
    </source>
</evidence>
<comment type="pathway">
    <text evidence="1">Siderophore biosynthesis.</text>
</comment>
<dbReference type="InterPro" id="IPR037455">
    <property type="entry name" value="LucA/IucC-like"/>
</dbReference>
<protein>
    <submittedName>
        <fullName evidence="4">Citrate:6-N-acetyl-6-N-hydroxy-L-lysine ligase alpha subunit aerobactin biosynthesis protein IucA @ siderophore synthetase superfamily group C @ siderophore synthetase component ligase</fullName>
    </submittedName>
</protein>
<dbReference type="Pfam" id="PF06276">
    <property type="entry name" value="FhuF"/>
    <property type="match status" value="1"/>
</dbReference>
<dbReference type="Gene3D" id="1.10.510.40">
    <property type="match status" value="1"/>
</dbReference>
<dbReference type="InterPro" id="IPR007310">
    <property type="entry name" value="Aerobactin_biosyn_IucA/IucC_N"/>
</dbReference>
<dbReference type="Gene3D" id="6.10.250.3370">
    <property type="match status" value="1"/>
</dbReference>
<feature type="domain" description="Aerobactin siderophore biosynthesis IucA/IucC N-terminal" evidence="2">
    <location>
        <begin position="136"/>
        <end position="377"/>
    </location>
</feature>
<reference evidence="4 5" key="2">
    <citation type="submission" date="2014-09" db="EMBL/GenBank/DDBJ databases">
        <authorList>
            <consortium name="NBRP consortium"/>
            <person name="Sawabe T."/>
            <person name="Meirelles P."/>
            <person name="Nakanishi M."/>
            <person name="Sayaka M."/>
            <person name="Hattori M."/>
            <person name="Ohkuma M."/>
        </authorList>
    </citation>
    <scope>NUCLEOTIDE SEQUENCE [LARGE SCALE GENOMIC DNA]</scope>
    <source>
        <strain evidence="4 5">JCM 19240</strain>
    </source>
</reference>
<name>A0A090T719_9VIBR</name>
<organism evidence="4 5">
    <name type="scientific">Vibrio maritimus</name>
    <dbReference type="NCBI Taxonomy" id="990268"/>
    <lineage>
        <taxon>Bacteria</taxon>
        <taxon>Pseudomonadati</taxon>
        <taxon>Pseudomonadota</taxon>
        <taxon>Gammaproteobacteria</taxon>
        <taxon>Vibrionales</taxon>
        <taxon>Vibrionaceae</taxon>
        <taxon>Vibrio</taxon>
    </lineage>
</organism>
<reference evidence="4 5" key="1">
    <citation type="submission" date="2014-09" db="EMBL/GenBank/DDBJ databases">
        <title>Vibrio maritimus JCM 19240. (C210) whole genome shotgun sequence.</title>
        <authorList>
            <person name="Sawabe T."/>
            <person name="Meirelles P."/>
            <person name="Nakanishi M."/>
            <person name="Sayaka M."/>
            <person name="Hattori M."/>
            <person name="Ohkuma M."/>
        </authorList>
    </citation>
    <scope>NUCLEOTIDE SEQUENCE [LARGE SCALE GENOMIC DNA]</scope>
    <source>
        <strain evidence="4 5">JCM 19240</strain>
    </source>
</reference>
<dbReference type="PANTHER" id="PTHR34384:SF6">
    <property type="entry name" value="STAPHYLOFERRIN B SYNTHASE"/>
    <property type="match status" value="1"/>
</dbReference>
<dbReference type="EMBL" id="BBMT01000007">
    <property type="protein sequence ID" value="GAL35751.1"/>
    <property type="molecule type" value="Genomic_DNA"/>
</dbReference>
<accession>A0A090T719</accession>
<dbReference type="AlphaFoldDB" id="A0A090T719"/>
<comment type="caution">
    <text evidence="4">The sequence shown here is derived from an EMBL/GenBank/DDBJ whole genome shotgun (WGS) entry which is preliminary data.</text>
</comment>
<dbReference type="PANTHER" id="PTHR34384">
    <property type="entry name" value="L-2,3-DIAMINOPROPANOATE--CITRATE LIGASE"/>
    <property type="match status" value="1"/>
</dbReference>
<dbReference type="GO" id="GO:0019290">
    <property type="term" value="P:siderophore biosynthetic process"/>
    <property type="evidence" value="ECO:0007669"/>
    <property type="project" value="InterPro"/>
</dbReference>
<evidence type="ECO:0000256" key="1">
    <source>
        <dbReference type="ARBA" id="ARBA00004924"/>
    </source>
</evidence>
<dbReference type="Pfam" id="PF04183">
    <property type="entry name" value="IucA_IucC"/>
    <property type="match status" value="1"/>
</dbReference>
<feature type="domain" description="Aerobactin siderophore biosynthesis IucA/IucC-like C-terminal" evidence="3">
    <location>
        <begin position="398"/>
        <end position="473"/>
    </location>
</feature>
<proteinExistence type="predicted"/>
<gene>
    <name evidence="4" type="ORF">JCM19240_598</name>
</gene>
<dbReference type="Gene3D" id="3.30.310.280">
    <property type="match status" value="1"/>
</dbReference>
<evidence type="ECO:0000259" key="3">
    <source>
        <dbReference type="Pfam" id="PF06276"/>
    </source>
</evidence>
<dbReference type="Proteomes" id="UP000029224">
    <property type="component" value="Unassembled WGS sequence"/>
</dbReference>
<keyword evidence="5" id="KW-1185">Reference proteome</keyword>
<dbReference type="InterPro" id="IPR022770">
    <property type="entry name" value="IucA/IucC-like_C"/>
</dbReference>